<keyword evidence="1" id="KW-0472">Membrane</keyword>
<dbReference type="EMBL" id="CP016895">
    <property type="protein sequence ID" value="AOA59443.1"/>
    <property type="molecule type" value="Genomic_DNA"/>
</dbReference>
<dbReference type="InterPro" id="IPR052534">
    <property type="entry name" value="Extracell_DNA_Util/SecSys_Comp"/>
</dbReference>
<keyword evidence="1" id="KW-0812">Transmembrane</keyword>
<accession>A0A1B2M345</accession>
<dbReference type="Pfam" id="PF05137">
    <property type="entry name" value="PilN"/>
    <property type="match status" value="1"/>
</dbReference>
<proteinExistence type="predicted"/>
<gene>
    <name evidence="2" type="ORF">BFG52_14525</name>
</gene>
<keyword evidence="1" id="KW-1133">Transmembrane helix</keyword>
<dbReference type="PANTHER" id="PTHR40278:SF2">
    <property type="entry name" value="TYPE IV PILUS INNER MEMBRANE COMPONENT PILN"/>
    <property type="match status" value="1"/>
</dbReference>
<dbReference type="PANTHER" id="PTHR40278">
    <property type="entry name" value="DNA UTILIZATION PROTEIN HOFN"/>
    <property type="match status" value="1"/>
</dbReference>
<feature type="transmembrane region" description="Helical" evidence="1">
    <location>
        <begin position="21"/>
        <end position="43"/>
    </location>
</feature>
<dbReference type="STRING" id="1789224.BFG52_14525"/>
<name>A0A1B2M345_9GAMM</name>
<dbReference type="Proteomes" id="UP000093391">
    <property type="component" value="Chromosome"/>
</dbReference>
<dbReference type="GO" id="GO:0043683">
    <property type="term" value="P:type IV pilus assembly"/>
    <property type="evidence" value="ECO:0007669"/>
    <property type="project" value="TreeGrafter"/>
</dbReference>
<evidence type="ECO:0000256" key="1">
    <source>
        <dbReference type="SAM" id="Phobius"/>
    </source>
</evidence>
<organism evidence="2 3">
    <name type="scientific">Acinetobacter larvae</name>
    <dbReference type="NCBI Taxonomy" id="1789224"/>
    <lineage>
        <taxon>Bacteria</taxon>
        <taxon>Pseudomonadati</taxon>
        <taxon>Pseudomonadota</taxon>
        <taxon>Gammaproteobacteria</taxon>
        <taxon>Moraxellales</taxon>
        <taxon>Moraxellaceae</taxon>
        <taxon>Acinetobacter</taxon>
    </lineage>
</organism>
<evidence type="ECO:0000313" key="2">
    <source>
        <dbReference type="EMBL" id="AOA59443.1"/>
    </source>
</evidence>
<keyword evidence="3" id="KW-1185">Reference proteome</keyword>
<evidence type="ECO:0008006" key="4">
    <source>
        <dbReference type="Google" id="ProtNLM"/>
    </source>
</evidence>
<sequence length="203" mass="23113">MTRINLLPWRQQQREFKRQQFMMMCICMVMLALLLLILSWFYVVHQLNDQQQANQLIKNSNQNIQVQLKGSSQQQQQHQQLLQQIAVLQNIEAQRPLTARILQEIATLTPANLYLIKLNRQGQKMTLQGRAENPDAVTQLLNALAASQWFQAGVMHSYQSPATEQTQRASAAHPTADYGDFVVDVALSELAYALRPATAGKEQ</sequence>
<dbReference type="InterPro" id="IPR007813">
    <property type="entry name" value="PilN"/>
</dbReference>
<evidence type="ECO:0000313" key="3">
    <source>
        <dbReference type="Proteomes" id="UP000093391"/>
    </source>
</evidence>
<dbReference type="GO" id="GO:0043107">
    <property type="term" value="P:type IV pilus-dependent motility"/>
    <property type="evidence" value="ECO:0007669"/>
    <property type="project" value="TreeGrafter"/>
</dbReference>
<protein>
    <recommendedName>
        <fullName evidence="4">Fimbrial assembly protein</fullName>
    </recommendedName>
</protein>
<reference evidence="2 3" key="1">
    <citation type="submission" date="2016-08" db="EMBL/GenBank/DDBJ databases">
        <authorList>
            <person name="Seilhamer J.J."/>
        </authorList>
    </citation>
    <scope>NUCLEOTIDE SEQUENCE [LARGE SCALE GENOMIC DNA]</scope>
    <source>
        <strain evidence="2 3">BRTC-1</strain>
    </source>
</reference>
<dbReference type="RefSeq" id="WP_067557798.1">
    <property type="nucleotide sequence ID" value="NZ_CP016895.1"/>
</dbReference>
<dbReference type="AlphaFoldDB" id="A0A1B2M345"/>
<dbReference type="OrthoDB" id="5296173at2"/>
<dbReference type="KEGG" id="ala:BFG52_14525"/>